<dbReference type="EMBL" id="CAJPDQ010000004">
    <property type="protein sequence ID" value="CAF9908000.1"/>
    <property type="molecule type" value="Genomic_DNA"/>
</dbReference>
<dbReference type="Proteomes" id="UP000664169">
    <property type="component" value="Unassembled WGS sequence"/>
</dbReference>
<dbReference type="SUPFAM" id="SSF54160">
    <property type="entry name" value="Chromo domain-like"/>
    <property type="match status" value="1"/>
</dbReference>
<keyword evidence="8" id="KW-0539">Nucleus</keyword>
<dbReference type="InterPro" id="IPR016197">
    <property type="entry name" value="Chromo-like_dom_sf"/>
</dbReference>
<dbReference type="Gene3D" id="1.10.274.30">
    <property type="entry name" value="MRG domain"/>
    <property type="match status" value="1"/>
</dbReference>
<comment type="similarity">
    <text evidence="2">Belongs to the MRG family.</text>
</comment>
<dbReference type="Pfam" id="PF05712">
    <property type="entry name" value="MRG"/>
    <property type="match status" value="1"/>
</dbReference>
<evidence type="ECO:0000256" key="5">
    <source>
        <dbReference type="ARBA" id="ARBA00022853"/>
    </source>
</evidence>
<feature type="domain" description="Chromo" evidence="10">
    <location>
        <begin position="62"/>
        <end position="122"/>
    </location>
</feature>
<comment type="subcellular location">
    <subcellularLocation>
        <location evidence="1">Nucleus</location>
    </subcellularLocation>
</comment>
<keyword evidence="5" id="KW-0156">Chromatin regulator</keyword>
<evidence type="ECO:0000313" key="12">
    <source>
        <dbReference type="Proteomes" id="UP000664169"/>
    </source>
</evidence>
<sequence>MAREKRKLLAKDEENILPLLKRSKPSQSVVSAKQTKSMPAAISNQPLYNKDDKVLCFHGEFLYEAKILDMKLSDASDKKSPYLYLVHYKGWKNTWDDWVSNDRIRKPTEENRELARTLRRDFEAATKKPSKVTTGTKRRGGDDDDGLEGEDRSNSLGAPGRKGRGREDLDKEEAWLSRPEIRIPTPDHIKAILVDDWEHITKNLTLVSLPSKHPANTILKDYFEEERLKRREGSAEADILEEAIYGLEDYFKAALGRILLYTFEREQFNELRHLWEGKDGKGPGDVYGGEHLLLKLPELIAQTNMDQQSIQHLREEMIKFTAWIGKNVNHYFEAAYEPAPKTYIDKARAGGRIQRLSTKAAAAIAGGGSGNSSA</sequence>
<protein>
    <recommendedName>
        <fullName evidence="4">Chromatin modification-related protein EAF3</fullName>
    </recommendedName>
</protein>
<evidence type="ECO:0000256" key="9">
    <source>
        <dbReference type="SAM" id="MobiDB-lite"/>
    </source>
</evidence>
<name>A0A8H3I995_9LECA</name>
<dbReference type="PANTHER" id="PTHR10880">
    <property type="entry name" value="MORTALITY FACTOR 4-LIKE PROTEIN"/>
    <property type="match status" value="1"/>
</dbReference>
<dbReference type="GO" id="GO:0035267">
    <property type="term" value="C:NuA4 histone acetyltransferase complex"/>
    <property type="evidence" value="ECO:0007669"/>
    <property type="project" value="TreeGrafter"/>
</dbReference>
<dbReference type="Pfam" id="PF22732">
    <property type="entry name" value="MSL3_chromo-like"/>
    <property type="match status" value="1"/>
</dbReference>
<evidence type="ECO:0000256" key="2">
    <source>
        <dbReference type="ARBA" id="ARBA00009093"/>
    </source>
</evidence>
<keyword evidence="7" id="KW-0804">Transcription</keyword>
<dbReference type="InterPro" id="IPR000953">
    <property type="entry name" value="Chromo/chromo_shadow_dom"/>
</dbReference>
<dbReference type="InterPro" id="IPR053820">
    <property type="entry name" value="MSL3_chromo-like"/>
</dbReference>
<organism evidence="11 12">
    <name type="scientific">Gomphillus americanus</name>
    <dbReference type="NCBI Taxonomy" id="1940652"/>
    <lineage>
        <taxon>Eukaryota</taxon>
        <taxon>Fungi</taxon>
        <taxon>Dikarya</taxon>
        <taxon>Ascomycota</taxon>
        <taxon>Pezizomycotina</taxon>
        <taxon>Lecanoromycetes</taxon>
        <taxon>OSLEUM clade</taxon>
        <taxon>Ostropomycetidae</taxon>
        <taxon>Ostropales</taxon>
        <taxon>Graphidaceae</taxon>
        <taxon>Gomphilloideae</taxon>
        <taxon>Gomphillus</taxon>
    </lineage>
</organism>
<reference evidence="11" key="1">
    <citation type="submission" date="2021-03" db="EMBL/GenBank/DDBJ databases">
        <authorList>
            <person name="Tagirdzhanova G."/>
        </authorList>
    </citation>
    <scope>NUCLEOTIDE SEQUENCE</scope>
</reference>
<dbReference type="GO" id="GO:0032221">
    <property type="term" value="C:Rpd3S complex"/>
    <property type="evidence" value="ECO:0007669"/>
    <property type="project" value="TreeGrafter"/>
</dbReference>
<dbReference type="SMART" id="SM00298">
    <property type="entry name" value="CHROMO"/>
    <property type="match status" value="1"/>
</dbReference>
<dbReference type="InterPro" id="IPR026541">
    <property type="entry name" value="MRG_dom"/>
</dbReference>
<dbReference type="AlphaFoldDB" id="A0A8H3I995"/>
<accession>A0A8H3I995</accession>
<evidence type="ECO:0000256" key="4">
    <source>
        <dbReference type="ARBA" id="ARBA00018505"/>
    </source>
</evidence>
<feature type="region of interest" description="Disordered" evidence="9">
    <location>
        <begin position="120"/>
        <end position="171"/>
    </location>
</feature>
<dbReference type="GO" id="GO:0006338">
    <property type="term" value="P:chromatin remodeling"/>
    <property type="evidence" value="ECO:0007669"/>
    <property type="project" value="UniProtKB-ARBA"/>
</dbReference>
<comment type="caution">
    <text evidence="11">The sequence shown here is derived from an EMBL/GenBank/DDBJ whole genome shotgun (WGS) entry which is preliminary data.</text>
</comment>
<dbReference type="PROSITE" id="PS51640">
    <property type="entry name" value="MRG"/>
    <property type="match status" value="1"/>
</dbReference>
<dbReference type="OrthoDB" id="124855at2759"/>
<evidence type="ECO:0000256" key="8">
    <source>
        <dbReference type="ARBA" id="ARBA00023242"/>
    </source>
</evidence>
<evidence type="ECO:0000256" key="1">
    <source>
        <dbReference type="ARBA" id="ARBA00004123"/>
    </source>
</evidence>
<proteinExistence type="inferred from homology"/>
<evidence type="ECO:0000256" key="3">
    <source>
        <dbReference type="ARBA" id="ARBA00011353"/>
    </source>
</evidence>
<gene>
    <name evidence="11" type="ORF">GOMPHAMPRED_006044</name>
</gene>
<evidence type="ECO:0000259" key="10">
    <source>
        <dbReference type="SMART" id="SM00298"/>
    </source>
</evidence>
<comment type="subunit">
    <text evidence="3">Component of the NuA4 histone acetyltransferase complex.</text>
</comment>
<dbReference type="InterPro" id="IPR008676">
    <property type="entry name" value="MRG"/>
</dbReference>
<dbReference type="InterPro" id="IPR038217">
    <property type="entry name" value="MRG_C_sf"/>
</dbReference>
<keyword evidence="6" id="KW-0805">Transcription regulation</keyword>
<evidence type="ECO:0000313" key="11">
    <source>
        <dbReference type="EMBL" id="CAF9908000.1"/>
    </source>
</evidence>
<dbReference type="PIRSF" id="PIRSF038133">
    <property type="entry name" value="HAT_Nua4_EAF3/MRG15"/>
    <property type="match status" value="1"/>
</dbReference>
<evidence type="ECO:0000256" key="7">
    <source>
        <dbReference type="ARBA" id="ARBA00023163"/>
    </source>
</evidence>
<keyword evidence="12" id="KW-1185">Reference proteome</keyword>
<dbReference type="PANTHER" id="PTHR10880:SF15">
    <property type="entry name" value="MSL COMPLEX SUBUNIT 3"/>
    <property type="match status" value="1"/>
</dbReference>
<evidence type="ECO:0000256" key="6">
    <source>
        <dbReference type="ARBA" id="ARBA00023015"/>
    </source>
</evidence>
<dbReference type="Gene3D" id="2.30.30.140">
    <property type="match status" value="1"/>
</dbReference>
<dbReference type="GO" id="GO:0006355">
    <property type="term" value="P:regulation of DNA-templated transcription"/>
    <property type="evidence" value="ECO:0007669"/>
    <property type="project" value="InterPro"/>
</dbReference>